<dbReference type="KEGG" id="rgi:RGI145_03440"/>
<dbReference type="GO" id="GO:0008270">
    <property type="term" value="F:zinc ion binding"/>
    <property type="evidence" value="ECO:0007669"/>
    <property type="project" value="UniProtKB-UniRule"/>
</dbReference>
<dbReference type="GO" id="GO:0015976">
    <property type="term" value="P:carbon utilization"/>
    <property type="evidence" value="ECO:0007669"/>
    <property type="project" value="InterPro"/>
</dbReference>
<protein>
    <recommendedName>
        <fullName evidence="2 8">Carbonic anhydrase</fullName>
        <ecNumber evidence="2 8">4.2.1.1</ecNumber>
    </recommendedName>
    <alternativeName>
        <fullName evidence="8">Carbonate dehydratase</fullName>
    </alternativeName>
</protein>
<dbReference type="AlphaFoldDB" id="A0A1L7ABY0"/>
<dbReference type="EMBL" id="JAVVDO010000025">
    <property type="protein sequence ID" value="MDT8332325.1"/>
    <property type="molecule type" value="Genomic_DNA"/>
</dbReference>
<evidence type="ECO:0000256" key="8">
    <source>
        <dbReference type="RuleBase" id="RU003956"/>
    </source>
</evidence>
<dbReference type="CDD" id="cd00884">
    <property type="entry name" value="beta_CA_cladeB"/>
    <property type="match status" value="1"/>
</dbReference>
<keyword evidence="4 7" id="KW-0862">Zinc</keyword>
<feature type="binding site" evidence="7">
    <location>
        <position position="58"/>
    </location>
    <ligand>
        <name>Zn(2+)</name>
        <dbReference type="ChEBI" id="CHEBI:29105"/>
    </ligand>
</feature>
<dbReference type="PANTHER" id="PTHR11002">
    <property type="entry name" value="CARBONIC ANHYDRASE"/>
    <property type="match status" value="1"/>
</dbReference>
<dbReference type="Pfam" id="PF00484">
    <property type="entry name" value="Pro_CA"/>
    <property type="match status" value="1"/>
</dbReference>
<proteinExistence type="inferred from homology"/>
<evidence type="ECO:0000256" key="3">
    <source>
        <dbReference type="ARBA" id="ARBA00022723"/>
    </source>
</evidence>
<evidence type="ECO:0000256" key="6">
    <source>
        <dbReference type="ARBA" id="ARBA00048348"/>
    </source>
</evidence>
<comment type="catalytic activity">
    <reaction evidence="6 8">
        <text>hydrogencarbonate + H(+) = CO2 + H2O</text>
        <dbReference type="Rhea" id="RHEA:10748"/>
        <dbReference type="ChEBI" id="CHEBI:15377"/>
        <dbReference type="ChEBI" id="CHEBI:15378"/>
        <dbReference type="ChEBI" id="CHEBI:16526"/>
        <dbReference type="ChEBI" id="CHEBI:17544"/>
        <dbReference type="EC" id="4.2.1.1"/>
    </reaction>
</comment>
<feature type="binding site" evidence="7">
    <location>
        <position position="117"/>
    </location>
    <ligand>
        <name>Zn(2+)</name>
        <dbReference type="ChEBI" id="CHEBI:29105"/>
    </ligand>
</feature>
<dbReference type="STRING" id="257708.RGI145_03440"/>
<dbReference type="Proteomes" id="UP000185494">
    <property type="component" value="Chromosome 1"/>
</dbReference>
<dbReference type="SMART" id="SM00947">
    <property type="entry name" value="Pro_CA"/>
    <property type="match status" value="1"/>
</dbReference>
<keyword evidence="3 7" id="KW-0479">Metal-binding</keyword>
<dbReference type="SUPFAM" id="SSF53056">
    <property type="entry name" value="beta-carbonic anhydrase, cab"/>
    <property type="match status" value="1"/>
</dbReference>
<comment type="function">
    <text evidence="8">Reversible hydration of carbon dioxide.</text>
</comment>
<dbReference type="Gene3D" id="3.40.1050.10">
    <property type="entry name" value="Carbonic anhydrase"/>
    <property type="match status" value="1"/>
</dbReference>
<dbReference type="EC" id="4.2.1.1" evidence="2 8"/>
<dbReference type="PANTHER" id="PTHR11002:SF76">
    <property type="entry name" value="CARBONIC ANHYDRASE"/>
    <property type="match status" value="1"/>
</dbReference>
<dbReference type="InterPro" id="IPR036874">
    <property type="entry name" value="Carbonic_anhydrase_sf"/>
</dbReference>
<reference evidence="10" key="3">
    <citation type="submission" date="2023-09" db="EMBL/GenBank/DDBJ databases">
        <authorList>
            <person name="Schober I."/>
            <person name="Bunk B."/>
        </authorList>
    </citation>
    <scope>NUCLEOTIDE SEQUENCE</scope>
    <source>
        <strain evidence="10">DSM 103800</strain>
    </source>
</reference>
<evidence type="ECO:0000313" key="12">
    <source>
        <dbReference type="Proteomes" id="UP001258945"/>
    </source>
</evidence>
<dbReference type="Proteomes" id="UP001258945">
    <property type="component" value="Unassembled WGS sequence"/>
</dbReference>
<comment type="similarity">
    <text evidence="1 8">Belongs to the beta-class carbonic anhydrase family.</text>
</comment>
<gene>
    <name evidence="9" type="ORF">RGI145_03440</name>
    <name evidence="10" type="ORF">RQ831_14785</name>
</gene>
<name>A0A1L7ABY0_9PROT</name>
<evidence type="ECO:0000313" key="11">
    <source>
        <dbReference type="Proteomes" id="UP000185494"/>
    </source>
</evidence>
<keyword evidence="5 8" id="KW-0456">Lyase</keyword>
<evidence type="ECO:0000256" key="1">
    <source>
        <dbReference type="ARBA" id="ARBA00006217"/>
    </source>
</evidence>
<dbReference type="InterPro" id="IPR045066">
    <property type="entry name" value="Beta_CA_cladeB"/>
</dbReference>
<dbReference type="InterPro" id="IPR001765">
    <property type="entry name" value="Carbonic_anhydrase"/>
</dbReference>
<dbReference type="PROSITE" id="PS00705">
    <property type="entry name" value="PROK_CO2_ANHYDRASE_2"/>
    <property type="match status" value="1"/>
</dbReference>
<sequence>MSGQTKPSAPAPSSPLPSRLVEGYRGFRYTRFRRERHHYAQLAEAGQHPRILMIACVDSRVAPEVVFDADAGEMVVVRNVANLVPPYQPDANYHGTSAAIEFAVRSLEVEHVVVLGHASCGGINAFRTNQRDHVDAAHGDFVARWMDLIAPARDHVLRCDGVDPLDDQRAMEHAAIRQSLRNLRTFPWLAEREAAGQISLHGVWFDVADGTLSALDEAEGRFHPVPAGPLTQD</sequence>
<comment type="cofactor">
    <cofactor evidence="7">
        <name>Zn(2+)</name>
        <dbReference type="ChEBI" id="CHEBI:29105"/>
    </cofactor>
    <text evidence="7">Binds 1 zinc ion per subunit.</text>
</comment>
<reference evidence="9 11" key="1">
    <citation type="submission" date="2016-05" db="EMBL/GenBank/DDBJ databases">
        <title>Complete Genome and Methylome Analysis of Psychrotrophic Bacterial Isolates from Antarctic Lake Untersee.</title>
        <authorList>
            <person name="Fomenkov A."/>
            <person name="Akimov V.N."/>
            <person name="Vasilyeva L.V."/>
            <person name="Andersen D."/>
            <person name="Vincze T."/>
            <person name="Roberts R.J."/>
        </authorList>
    </citation>
    <scope>NUCLEOTIDE SEQUENCE [LARGE SCALE GENOMIC DNA]</scope>
    <source>
        <strain evidence="9 11">U14-5</strain>
    </source>
</reference>
<reference evidence="10 12" key="2">
    <citation type="journal article" date="2019" name="Microb. Pathog.">
        <title>Comparison of VITEK 2, MALDI-TOF MS, 16S rRNA gene sequencing, and whole-genome sequencing for identification of Roseomonas mucosa.</title>
        <authorList>
            <person name="Rudolph W.W."/>
            <person name="Gunzer F."/>
            <person name="Trauth M."/>
            <person name="Bunk B."/>
            <person name="Bigge R."/>
            <person name="Schrottner P."/>
        </authorList>
    </citation>
    <scope>NUCLEOTIDE SEQUENCE [LARGE SCALE GENOMIC DNA]</scope>
    <source>
        <strain evidence="10 12">DSM 103800</strain>
    </source>
</reference>
<evidence type="ECO:0000256" key="5">
    <source>
        <dbReference type="ARBA" id="ARBA00023239"/>
    </source>
</evidence>
<evidence type="ECO:0000256" key="4">
    <source>
        <dbReference type="ARBA" id="ARBA00022833"/>
    </source>
</evidence>
<feature type="binding site" evidence="7">
    <location>
        <position position="56"/>
    </location>
    <ligand>
        <name>Zn(2+)</name>
        <dbReference type="ChEBI" id="CHEBI:29105"/>
    </ligand>
</feature>
<organism evidence="9 11">
    <name type="scientific">Roseomonas gilardii</name>
    <dbReference type="NCBI Taxonomy" id="257708"/>
    <lineage>
        <taxon>Bacteria</taxon>
        <taxon>Pseudomonadati</taxon>
        <taxon>Pseudomonadota</taxon>
        <taxon>Alphaproteobacteria</taxon>
        <taxon>Acetobacterales</taxon>
        <taxon>Roseomonadaceae</taxon>
        <taxon>Roseomonas</taxon>
    </lineage>
</organism>
<keyword evidence="12" id="KW-1185">Reference proteome</keyword>
<dbReference type="RefSeq" id="WP_075797251.1">
    <property type="nucleotide sequence ID" value="NZ_CP015583.1"/>
</dbReference>
<evidence type="ECO:0000313" key="10">
    <source>
        <dbReference type="EMBL" id="MDT8332325.1"/>
    </source>
</evidence>
<evidence type="ECO:0000256" key="2">
    <source>
        <dbReference type="ARBA" id="ARBA00012925"/>
    </source>
</evidence>
<dbReference type="EMBL" id="CP015583">
    <property type="protein sequence ID" value="APT56305.1"/>
    <property type="molecule type" value="Genomic_DNA"/>
</dbReference>
<accession>A0A1L7ABY0</accession>
<dbReference type="InterPro" id="IPR015892">
    <property type="entry name" value="Carbonic_anhydrase_CS"/>
</dbReference>
<evidence type="ECO:0000256" key="7">
    <source>
        <dbReference type="PIRSR" id="PIRSR601765-1"/>
    </source>
</evidence>
<feature type="binding site" evidence="7">
    <location>
        <position position="120"/>
    </location>
    <ligand>
        <name>Zn(2+)</name>
        <dbReference type="ChEBI" id="CHEBI:29105"/>
    </ligand>
</feature>
<evidence type="ECO:0000313" key="9">
    <source>
        <dbReference type="EMBL" id="APT56305.1"/>
    </source>
</evidence>
<dbReference type="eggNOG" id="COG0288">
    <property type="taxonomic scope" value="Bacteria"/>
</dbReference>
<dbReference type="GO" id="GO:0004089">
    <property type="term" value="F:carbonate dehydratase activity"/>
    <property type="evidence" value="ECO:0007669"/>
    <property type="project" value="UniProtKB-UniRule"/>
</dbReference>